<dbReference type="Gene3D" id="3.40.190.10">
    <property type="entry name" value="Periplasmic binding protein-like II"/>
    <property type="match status" value="1"/>
</dbReference>
<dbReference type="InterPro" id="IPR039424">
    <property type="entry name" value="SBP_5"/>
</dbReference>
<dbReference type="CDD" id="cd00995">
    <property type="entry name" value="PBP2_NikA_DppA_OppA_like"/>
    <property type="match status" value="1"/>
</dbReference>
<evidence type="ECO:0000313" key="5">
    <source>
        <dbReference type="Proteomes" id="UP001059617"/>
    </source>
</evidence>
<sequence>MRIFSERVKIRRTSLLATVLVVALASAGCVSATSPNGASSSAEADAGPPQYGGVFRYASVGTQTKYDPIKRTVMDPSMNAIYDTLMRYDDKGIPEPYLAEALSSVDAKTWTLKLRPDVKFHDGTKLDADAVVFNIKRHQDPANASAAASYVRDIESAVANDPLTVLFTLKTPIASFPSTLTTAVGAIASPAAVAAAGADYGRKSAVGVGAFRFTEWQPDQRLVLKRNPDYWQKGLPYLDEFQELPMSDTETRRAAFTGGQLEAAWLGEPLEINWAASNPEIARLHSPKGGVGGVGVGFQMNRAPFDDLRLRKAVAMAIDYNALNQTQFQGKMPAMRGPFIEGSFWYTGTTKWPEFNADSARALVNEYKAEHGGQLAFTLSCHSAAQARRLAETLQNLFTQVGMTVTLDTPDVGKFVNQVFAGDYQIACWTRSGSEPDVAYYPAFTCNGPKTQNVFSYCSEAADKALSDARSTLNLDERKAGYARFEAEIAKDLPMLWNWGVVFSVITKPKAHGFKGDLGNPVDYQPAYLWLEK</sequence>
<evidence type="ECO:0000313" key="4">
    <source>
        <dbReference type="EMBL" id="UWP80220.1"/>
    </source>
</evidence>
<accession>A0ABY5VSG3</accession>
<evidence type="ECO:0000256" key="1">
    <source>
        <dbReference type="ARBA" id="ARBA00022729"/>
    </source>
</evidence>
<dbReference type="Proteomes" id="UP001059617">
    <property type="component" value="Chromosome"/>
</dbReference>
<evidence type="ECO:0000256" key="2">
    <source>
        <dbReference type="SAM" id="SignalP"/>
    </source>
</evidence>
<organism evidence="4 5">
    <name type="scientific">Dactylosporangium fulvum</name>
    <dbReference type="NCBI Taxonomy" id="53359"/>
    <lineage>
        <taxon>Bacteria</taxon>
        <taxon>Bacillati</taxon>
        <taxon>Actinomycetota</taxon>
        <taxon>Actinomycetes</taxon>
        <taxon>Micromonosporales</taxon>
        <taxon>Micromonosporaceae</taxon>
        <taxon>Dactylosporangium</taxon>
    </lineage>
</organism>
<gene>
    <name evidence="4" type="ORF">Dfulv_34375</name>
</gene>
<dbReference type="RefSeq" id="WP_259857978.1">
    <property type="nucleotide sequence ID" value="NZ_BAAAST010000007.1"/>
</dbReference>
<dbReference type="InterPro" id="IPR030678">
    <property type="entry name" value="Peptide/Ni-bd"/>
</dbReference>
<dbReference type="SUPFAM" id="SSF53850">
    <property type="entry name" value="Periplasmic binding protein-like II"/>
    <property type="match status" value="1"/>
</dbReference>
<dbReference type="Gene3D" id="3.10.105.10">
    <property type="entry name" value="Dipeptide-binding Protein, Domain 3"/>
    <property type="match status" value="1"/>
</dbReference>
<feature type="signal peptide" evidence="2">
    <location>
        <begin position="1"/>
        <end position="32"/>
    </location>
</feature>
<dbReference type="PANTHER" id="PTHR30290">
    <property type="entry name" value="PERIPLASMIC BINDING COMPONENT OF ABC TRANSPORTER"/>
    <property type="match status" value="1"/>
</dbReference>
<dbReference type="PROSITE" id="PS51257">
    <property type="entry name" value="PROKAR_LIPOPROTEIN"/>
    <property type="match status" value="1"/>
</dbReference>
<name>A0ABY5VSG3_9ACTN</name>
<dbReference type="Pfam" id="PF00496">
    <property type="entry name" value="SBP_bac_5"/>
    <property type="match status" value="1"/>
</dbReference>
<reference evidence="4" key="2">
    <citation type="submission" date="2022-09" db="EMBL/GenBank/DDBJ databases">
        <title>Biosynthetic gene clusters of Dactylosporangioum fulvum.</title>
        <authorList>
            <person name="Caradec T."/>
        </authorList>
    </citation>
    <scope>NUCLEOTIDE SEQUENCE</scope>
    <source>
        <strain evidence="4">NRRL B-16292</strain>
    </source>
</reference>
<feature type="chain" id="PRO_5045189509" evidence="2">
    <location>
        <begin position="33"/>
        <end position="533"/>
    </location>
</feature>
<protein>
    <submittedName>
        <fullName evidence="4">ABC transporter substrate-binding protein</fullName>
    </submittedName>
</protein>
<keyword evidence="1 2" id="KW-0732">Signal</keyword>
<reference evidence="4" key="1">
    <citation type="submission" date="2021-04" db="EMBL/GenBank/DDBJ databases">
        <authorList>
            <person name="Hartkoorn R.C."/>
            <person name="Beaudoing E."/>
            <person name="Hot D."/>
        </authorList>
    </citation>
    <scope>NUCLEOTIDE SEQUENCE</scope>
    <source>
        <strain evidence="4">NRRL B-16292</strain>
    </source>
</reference>
<evidence type="ECO:0000259" key="3">
    <source>
        <dbReference type="Pfam" id="PF00496"/>
    </source>
</evidence>
<dbReference type="PIRSF" id="PIRSF002741">
    <property type="entry name" value="MppA"/>
    <property type="match status" value="1"/>
</dbReference>
<dbReference type="PANTHER" id="PTHR30290:SF38">
    <property type="entry name" value="D,D-DIPEPTIDE-BINDING PERIPLASMIC PROTEIN DDPA-RELATED"/>
    <property type="match status" value="1"/>
</dbReference>
<dbReference type="EMBL" id="CP073720">
    <property type="protein sequence ID" value="UWP80220.1"/>
    <property type="molecule type" value="Genomic_DNA"/>
</dbReference>
<dbReference type="InterPro" id="IPR000914">
    <property type="entry name" value="SBP_5_dom"/>
</dbReference>
<feature type="domain" description="Solute-binding protein family 5" evidence="3">
    <location>
        <begin position="94"/>
        <end position="446"/>
    </location>
</feature>
<proteinExistence type="predicted"/>
<keyword evidence="5" id="KW-1185">Reference proteome</keyword>